<reference evidence="1" key="1">
    <citation type="journal article" date="2016" name="Proc. Natl. Acad. Sci. U.S.A.">
        <title>Lipid metabolic changes in an early divergent fungus govern the establishment of a mutualistic symbiosis with endobacteria.</title>
        <authorList>
            <person name="Lastovetsky O.A."/>
            <person name="Gaspar M.L."/>
            <person name="Mondo S.J."/>
            <person name="LaButti K.M."/>
            <person name="Sandor L."/>
            <person name="Grigoriev I.V."/>
            <person name="Henry S.A."/>
            <person name="Pawlowska T.E."/>
        </authorList>
    </citation>
    <scope>NUCLEOTIDE SEQUENCE [LARGE SCALE GENOMIC DNA]</scope>
    <source>
        <strain evidence="1">ATCC 52814</strain>
    </source>
</reference>
<gene>
    <name evidence="1" type="ORF">BCV72DRAFT_225821</name>
</gene>
<accession>A0A1X0R7E5</accession>
<protein>
    <submittedName>
        <fullName evidence="1">Uncharacterized protein</fullName>
    </submittedName>
</protein>
<dbReference type="Proteomes" id="UP000242414">
    <property type="component" value="Unassembled WGS sequence"/>
</dbReference>
<dbReference type="EMBL" id="KV921896">
    <property type="protein sequence ID" value="ORE07932.1"/>
    <property type="molecule type" value="Genomic_DNA"/>
</dbReference>
<evidence type="ECO:0000313" key="1">
    <source>
        <dbReference type="EMBL" id="ORE07932.1"/>
    </source>
</evidence>
<organism evidence="1">
    <name type="scientific">Rhizopus microsporus var. microsporus</name>
    <dbReference type="NCBI Taxonomy" id="86635"/>
    <lineage>
        <taxon>Eukaryota</taxon>
        <taxon>Fungi</taxon>
        <taxon>Fungi incertae sedis</taxon>
        <taxon>Mucoromycota</taxon>
        <taxon>Mucoromycotina</taxon>
        <taxon>Mucoromycetes</taxon>
        <taxon>Mucorales</taxon>
        <taxon>Mucorineae</taxon>
        <taxon>Rhizopodaceae</taxon>
        <taxon>Rhizopus</taxon>
    </lineage>
</organism>
<name>A0A1X0R7E5_RHIZD</name>
<dbReference type="VEuPathDB" id="FungiDB:BCV72DRAFT_225821"/>
<sequence length="59" mass="6447">MTTGNNHNKVNLDLVRLGVFCKNALDVHESQGKIAIQAVGGEHDILLSTVYEPKHLHNG</sequence>
<dbReference type="AlphaFoldDB" id="A0A1X0R7E5"/>
<proteinExistence type="predicted"/>